<gene>
    <name evidence="2" type="ORF">DQ384_22245</name>
</gene>
<dbReference type="InterPro" id="IPR007061">
    <property type="entry name" value="MST-like"/>
</dbReference>
<dbReference type="Gene3D" id="1.20.120.450">
    <property type="entry name" value="dinb family like domain"/>
    <property type="match status" value="1"/>
</dbReference>
<reference evidence="2 3" key="1">
    <citation type="submission" date="2018-06" db="EMBL/GenBank/DDBJ databases">
        <title>Sphaerisporangium craniellae sp. nov., isolated from a marine sponge in the South China Sea.</title>
        <authorList>
            <person name="Li L."/>
        </authorList>
    </citation>
    <scope>NUCLEOTIDE SEQUENCE [LARGE SCALE GENOMIC DNA]</scope>
    <source>
        <strain evidence="2 3">CCTCC AA 208026</strain>
    </source>
</reference>
<dbReference type="OrthoDB" id="4548523at2"/>
<dbReference type="RefSeq" id="WP_114030785.1">
    <property type="nucleotide sequence ID" value="NZ_QOIL01000012.1"/>
</dbReference>
<evidence type="ECO:0000256" key="1">
    <source>
        <dbReference type="SAM" id="MobiDB-lite"/>
    </source>
</evidence>
<dbReference type="Pfam" id="PF04978">
    <property type="entry name" value="MST"/>
    <property type="match status" value="1"/>
</dbReference>
<dbReference type="Proteomes" id="UP000253094">
    <property type="component" value="Unassembled WGS sequence"/>
</dbReference>
<comment type="caution">
    <text evidence="2">The sequence shown here is derived from an EMBL/GenBank/DDBJ whole genome shotgun (WGS) entry which is preliminary data.</text>
</comment>
<name>A0A367FF93_9ACTN</name>
<dbReference type="InterPro" id="IPR034660">
    <property type="entry name" value="DinB/YfiT-like"/>
</dbReference>
<evidence type="ECO:0000313" key="2">
    <source>
        <dbReference type="EMBL" id="RCG29063.1"/>
    </source>
</evidence>
<evidence type="ECO:0000313" key="3">
    <source>
        <dbReference type="Proteomes" id="UP000253094"/>
    </source>
</evidence>
<dbReference type="SUPFAM" id="SSF109854">
    <property type="entry name" value="DinB/YfiT-like putative metalloenzymes"/>
    <property type="match status" value="1"/>
</dbReference>
<sequence>MAEIPAENYSPSWGGDLRTPLPLTGDERETLTSSLDWHRRTFELKCAGVPAERLSEKAVPPSGLSLHGLLRHLTGVERWWFRIQFAGEEVPLLYYSDDDPNQDFDSLDGDPAEAFELWRAECRRSREIVAAAPSLDATGVRKSTGEPISLRRILVNMLAEYARHNGHADLLRERIDGATGY</sequence>
<organism evidence="2 3">
    <name type="scientific">Sphaerisporangium album</name>
    <dbReference type="NCBI Taxonomy" id="509200"/>
    <lineage>
        <taxon>Bacteria</taxon>
        <taxon>Bacillati</taxon>
        <taxon>Actinomycetota</taxon>
        <taxon>Actinomycetes</taxon>
        <taxon>Streptosporangiales</taxon>
        <taxon>Streptosporangiaceae</taxon>
        <taxon>Sphaerisporangium</taxon>
    </lineage>
</organism>
<protein>
    <submittedName>
        <fullName evidence="2">DinB family protein</fullName>
    </submittedName>
</protein>
<feature type="region of interest" description="Disordered" evidence="1">
    <location>
        <begin position="1"/>
        <end position="25"/>
    </location>
</feature>
<dbReference type="AlphaFoldDB" id="A0A367FF93"/>
<keyword evidence="3" id="KW-1185">Reference proteome</keyword>
<accession>A0A367FF93</accession>
<proteinExistence type="predicted"/>
<dbReference type="EMBL" id="QOIL01000012">
    <property type="protein sequence ID" value="RCG29063.1"/>
    <property type="molecule type" value="Genomic_DNA"/>
</dbReference>